<sequence>MNQSFEILKTGDPDVRKLLGEKISSEICEFNSANIYELKNERYLVVPKQLSKYVILYHSKDELEKHIKEECFPIEDYETDSLVEPEKENIKEIKDSIGIYIQYLEKKLDILNNFSSQISNISKIESLQRAIDGYDKDKLTKYDILCIGLYTNEIFRIDTNSSWNIELVFTLNTYWYPTIINQKDKYDVASKVYSSFFEGEYLDLVFFFKLEKAKYLGYEPFSKEHTRYMQSNIPK</sequence>
<gene>
    <name evidence="1" type="ORF">JJQ60_11700</name>
</gene>
<protein>
    <submittedName>
        <fullName evidence="1">Uncharacterized protein</fullName>
    </submittedName>
</protein>
<dbReference type="EMBL" id="JAERQJ010000004">
    <property type="protein sequence ID" value="MBL0684184.1"/>
    <property type="molecule type" value="Genomic_DNA"/>
</dbReference>
<keyword evidence="2" id="KW-1185">Reference proteome</keyword>
<dbReference type="Proteomes" id="UP000651057">
    <property type="component" value="Unassembled WGS sequence"/>
</dbReference>
<reference evidence="1" key="1">
    <citation type="submission" date="2021-01" db="EMBL/GenBank/DDBJ databases">
        <authorList>
            <person name="Zhong Y.L."/>
        </authorList>
    </citation>
    <scope>NUCLEOTIDE SEQUENCE</scope>
    <source>
        <strain evidence="1">KCTC 23302</strain>
    </source>
</reference>
<proteinExistence type="predicted"/>
<dbReference type="AlphaFoldDB" id="A0A937A4H4"/>
<name>A0A937A4H4_9FLAO</name>
<evidence type="ECO:0000313" key="1">
    <source>
        <dbReference type="EMBL" id="MBL0684184.1"/>
    </source>
</evidence>
<evidence type="ECO:0000313" key="2">
    <source>
        <dbReference type="Proteomes" id="UP000651057"/>
    </source>
</evidence>
<accession>A0A937A4H4</accession>
<dbReference type="RefSeq" id="WP_201919934.1">
    <property type="nucleotide sequence ID" value="NZ_BAABAX010000003.1"/>
</dbReference>
<comment type="caution">
    <text evidence="1">The sequence shown here is derived from an EMBL/GenBank/DDBJ whole genome shotgun (WGS) entry which is preliminary data.</text>
</comment>
<organism evidence="1 2">
    <name type="scientific">Aquimarina mytili</name>
    <dbReference type="NCBI Taxonomy" id="874423"/>
    <lineage>
        <taxon>Bacteria</taxon>
        <taxon>Pseudomonadati</taxon>
        <taxon>Bacteroidota</taxon>
        <taxon>Flavobacteriia</taxon>
        <taxon>Flavobacteriales</taxon>
        <taxon>Flavobacteriaceae</taxon>
        <taxon>Aquimarina</taxon>
    </lineage>
</organism>